<keyword evidence="1" id="KW-0732">Signal</keyword>
<dbReference type="Proteomes" id="UP000319949">
    <property type="component" value="Unassembled WGS sequence"/>
</dbReference>
<name>A0A560E3J3_9BRAD</name>
<proteinExistence type="predicted"/>
<dbReference type="OrthoDB" id="8454912at2"/>
<organism evidence="2 3">
    <name type="scientific">Bradyrhizobium stylosanthis</name>
    <dbReference type="NCBI Taxonomy" id="1803665"/>
    <lineage>
        <taxon>Bacteria</taxon>
        <taxon>Pseudomonadati</taxon>
        <taxon>Pseudomonadota</taxon>
        <taxon>Alphaproteobacteria</taxon>
        <taxon>Hyphomicrobiales</taxon>
        <taxon>Nitrobacteraceae</taxon>
        <taxon>Bradyrhizobium</taxon>
    </lineage>
</organism>
<dbReference type="RefSeq" id="WP_145658606.1">
    <property type="nucleotide sequence ID" value="NZ_VITK01000002.1"/>
</dbReference>
<dbReference type="STRING" id="1803665.GCA_001641335_02210"/>
<evidence type="ECO:0000313" key="2">
    <source>
        <dbReference type="EMBL" id="TWB03843.1"/>
    </source>
</evidence>
<feature type="signal peptide" evidence="1">
    <location>
        <begin position="1"/>
        <end position="27"/>
    </location>
</feature>
<keyword evidence="3" id="KW-1185">Reference proteome</keyword>
<accession>A0A560E3J3</accession>
<evidence type="ECO:0000256" key="1">
    <source>
        <dbReference type="SAM" id="SignalP"/>
    </source>
</evidence>
<reference evidence="2 3" key="1">
    <citation type="submission" date="2019-06" db="EMBL/GenBank/DDBJ databases">
        <title>Genomic Encyclopedia of Type Strains, Phase IV (KMG-V): Genome sequencing to study the core and pangenomes of soil and plant-associated prokaryotes.</title>
        <authorList>
            <person name="Whitman W."/>
        </authorList>
    </citation>
    <scope>NUCLEOTIDE SEQUENCE [LARGE SCALE GENOMIC DNA]</scope>
    <source>
        <strain evidence="2 3">BR 510</strain>
    </source>
</reference>
<dbReference type="EMBL" id="VITK01000002">
    <property type="protein sequence ID" value="TWB03843.1"/>
    <property type="molecule type" value="Genomic_DNA"/>
</dbReference>
<sequence>MATAKMRILTSLLLLAISLQFEPRAQAAEGPKSQCGPWIEPAQSGGSGVSVILADIPLTARWADLPDGVKQQLQVHAGNRLAAFRARWGREGLAIKQDILLRCPTPEMSEAIDDYYRKSYDTVVPQTFSLKDIKDTGLSSALVRQYLGAMAAERASLTYPSQKLPNRDWDGKSLFDSVQLPDRETFADIKTFHSILVADLRAIDDAVLTPDERGLKREALFRARARAVGAFSGDSFGGSDMEVTCEVVSLSNNVVQGFNADKGRPRIFSSDDDVLREVNAMYLHSTKLKWVDVGTLAATKYPLCMGSDADLKKFVGDPTSNNLAKGIILLQNWWLERVSASADAARKCTVYSETDRAQLWEAFSADQRSNNDGTSSMVTYRAQLERYRSSKVAEYRSIAKFALQQVFPNDDVLVAQNRQRIIELIDAETGFGLFVEKIAAALDKAQATTNGPAAVAWRAAFDGNVERIGANYVEDERKVRAMYEEVKAWIAARYVGYPIEIAPLFSKFRFNVNRASGAETYGSTGDIEFGIGIVRSKMEYYSLLLHELRHAVGFALRATAPDKSRVASDVGAAVEGSGVAAEELLLRPFLKDVLKNDLAYALYSLDYGIRDARFIGTTDATLQKYFRSDCSADGGADTVAFTKQIAESYGLTGDKAEALAVRAHVGTQYFQYIAAGVQILDDISYLQKRIDPAMKRQIDPYVLFACGLNTPERTDAYADKLKACLRL</sequence>
<comment type="caution">
    <text evidence="2">The sequence shown here is derived from an EMBL/GenBank/DDBJ whole genome shotgun (WGS) entry which is preliminary data.</text>
</comment>
<protein>
    <submittedName>
        <fullName evidence="2">Uncharacterized protein</fullName>
    </submittedName>
</protein>
<gene>
    <name evidence="2" type="ORF">FBZ96_102316</name>
</gene>
<dbReference type="AlphaFoldDB" id="A0A560E3J3"/>
<evidence type="ECO:0000313" key="3">
    <source>
        <dbReference type="Proteomes" id="UP000319949"/>
    </source>
</evidence>
<feature type="chain" id="PRO_5022035518" evidence="1">
    <location>
        <begin position="28"/>
        <end position="727"/>
    </location>
</feature>